<accession>A0AAD3Y8F0</accession>
<evidence type="ECO:0000313" key="3">
    <source>
        <dbReference type="Proteomes" id="UP001279734"/>
    </source>
</evidence>
<sequence length="198" mass="22467">MFARGRCSEGGSWRFSLYLFWAPLRPYFSVLREALAVAVPLSLARCSGGFREPLHSLRALRLVGLFGRDVRPGDGLSLPEGLRALMRQVLEEIPRRQGDDEGVEFQFVGEMRDLPRLSDETVQDPLQAFVRPLAEADRVPWLPPSSYRRRIAQEVTPSSSNERKEFGGRPWNQSNASPLRVTGKHWHIKASLAPCRDR</sequence>
<proteinExistence type="predicted"/>
<name>A0AAD3Y8F0_NEPGR</name>
<organism evidence="2 3">
    <name type="scientific">Nepenthes gracilis</name>
    <name type="common">Slender pitcher plant</name>
    <dbReference type="NCBI Taxonomy" id="150966"/>
    <lineage>
        <taxon>Eukaryota</taxon>
        <taxon>Viridiplantae</taxon>
        <taxon>Streptophyta</taxon>
        <taxon>Embryophyta</taxon>
        <taxon>Tracheophyta</taxon>
        <taxon>Spermatophyta</taxon>
        <taxon>Magnoliopsida</taxon>
        <taxon>eudicotyledons</taxon>
        <taxon>Gunneridae</taxon>
        <taxon>Pentapetalae</taxon>
        <taxon>Caryophyllales</taxon>
        <taxon>Nepenthaceae</taxon>
        <taxon>Nepenthes</taxon>
    </lineage>
</organism>
<dbReference type="Proteomes" id="UP001279734">
    <property type="component" value="Unassembled WGS sequence"/>
</dbReference>
<dbReference type="EMBL" id="BSYO01000040">
    <property type="protein sequence ID" value="GMH31259.1"/>
    <property type="molecule type" value="Genomic_DNA"/>
</dbReference>
<feature type="region of interest" description="Disordered" evidence="1">
    <location>
        <begin position="153"/>
        <end position="182"/>
    </location>
</feature>
<keyword evidence="3" id="KW-1185">Reference proteome</keyword>
<reference evidence="2" key="1">
    <citation type="submission" date="2023-05" db="EMBL/GenBank/DDBJ databases">
        <title>Nepenthes gracilis genome sequencing.</title>
        <authorList>
            <person name="Fukushima K."/>
        </authorList>
    </citation>
    <scope>NUCLEOTIDE SEQUENCE</scope>
    <source>
        <strain evidence="2">SING2019-196</strain>
    </source>
</reference>
<protein>
    <submittedName>
        <fullName evidence="2">Uncharacterized protein</fullName>
    </submittedName>
</protein>
<dbReference type="AlphaFoldDB" id="A0AAD3Y8F0"/>
<evidence type="ECO:0000313" key="2">
    <source>
        <dbReference type="EMBL" id="GMH31259.1"/>
    </source>
</evidence>
<gene>
    <name evidence="2" type="ORF">Nepgr_033102</name>
</gene>
<comment type="caution">
    <text evidence="2">The sequence shown here is derived from an EMBL/GenBank/DDBJ whole genome shotgun (WGS) entry which is preliminary data.</text>
</comment>
<evidence type="ECO:0000256" key="1">
    <source>
        <dbReference type="SAM" id="MobiDB-lite"/>
    </source>
</evidence>